<dbReference type="InterPro" id="IPR016024">
    <property type="entry name" value="ARM-type_fold"/>
</dbReference>
<evidence type="ECO:0000259" key="3">
    <source>
        <dbReference type="PROSITE" id="PS51444"/>
    </source>
</evidence>
<feature type="region of interest" description="Disordered" evidence="1">
    <location>
        <begin position="336"/>
        <end position="425"/>
    </location>
</feature>
<dbReference type="InterPro" id="IPR042201">
    <property type="entry name" value="FH2_Formin_sf"/>
</dbReference>
<dbReference type="InterPro" id="IPR010473">
    <property type="entry name" value="GTPase-bd"/>
</dbReference>
<dbReference type="SUPFAM" id="SSF48371">
    <property type="entry name" value="ARM repeat"/>
    <property type="match status" value="1"/>
</dbReference>
<dbReference type="InterPro" id="IPR014768">
    <property type="entry name" value="GBD/FH3_dom"/>
</dbReference>
<dbReference type="AlphaFoldDB" id="A0A4W5Q3W6"/>
<dbReference type="Proteomes" id="UP000314982">
    <property type="component" value="Unassembled WGS sequence"/>
</dbReference>
<sequence length="897" mass="99498">MSVKSDGRRKWAAVRGHLGSSQDSDTQLEANLESANPELCIRMLQLPSVVNYSGLKRRLEGSDESWMVQFLELSGLDLLLEALDRLSGRGCSRITDALLQLTCVSCVRAVMNSSAGIHFIVENEGYIRKLSQALDTCNTMVKKQVFELLAALSMFSSDGYRLALDALDHYKGVKTQLYRFSVIINELQATDNVPYMVTLLSVINAIIFGTDDLQQRDKMRKEFIGLQLLDILPKLRDEEDEDLIIQCEVFEEAMSEDEEELLRVNGGIDMSSHQEVFITLFNKVRTAVSCTAITLHVTFSWLMIMQRLVFSKRRTAGVDAVDGLPPKKIDKAVQTDMVDDDQERLQCPPPPPPPPTPPLQHIGGGVPEPPPPLPGMRVPPGCPPPPPPPPPPPGMGGGGPPPPPPLPGMPGLPPPPPPPPGIGGIVVAQSCQSLGCASAADSKAGRCPTLRMKKLNWQKLRAVTDGHSMWTSAQKDASLEPNYSSIEQLFCLPVTEHKDKGAAAPVKKEPKEISFIDAKKNLNLNIFLKQFKCSHDEFVVLIQSGDRSKFDVEVLKQLIKLLPEKHEIDNLKSFLGEKEKLANVDRFYITLLAVPCYQLRIDCMLLCEETTSVLDMLKPKAEVVESACHTLMPSFCRLILDVGNFLNYGSHTGNAEGFKISSLLKLTETKANKSRITLLHHILEEAELNHPELLNLPDDIEICEKAAGVNLDSIQAEASALLKRLKEAAKKVTNSCIVFIIFFTLLEVNYTLIVRKKGDLALYLCEDANQLSLEELFGTIKTFRGLFIKALKENKSRKEQAVKAEKRKKQLEEEESKRQKGENGKIIRKGPPPQDDGCIIDHLLNDIRKGFHLRKTRPRCETDSPLSSEMNRDTGQPGKDKTTLTIPTHPKPSQLVG</sequence>
<proteinExistence type="predicted"/>
<feature type="compositionally biased region" description="Basic and acidic residues" evidence="1">
    <location>
        <begin position="815"/>
        <end position="825"/>
    </location>
</feature>
<dbReference type="Gene3D" id="1.20.58.2220">
    <property type="entry name" value="Formin, FH2 domain"/>
    <property type="match status" value="1"/>
</dbReference>
<evidence type="ECO:0000313" key="4">
    <source>
        <dbReference type="Ensembl" id="ENSHHUP00000071911.1"/>
    </source>
</evidence>
<dbReference type="SMART" id="SM01140">
    <property type="entry name" value="Drf_GBD"/>
    <property type="match status" value="1"/>
</dbReference>
<evidence type="ECO:0000256" key="1">
    <source>
        <dbReference type="SAM" id="MobiDB-lite"/>
    </source>
</evidence>
<dbReference type="GO" id="GO:0030036">
    <property type="term" value="P:actin cytoskeleton organization"/>
    <property type="evidence" value="ECO:0007669"/>
    <property type="project" value="InterPro"/>
</dbReference>
<feature type="domain" description="FH2" evidence="3">
    <location>
        <begin position="442"/>
        <end position="813"/>
    </location>
</feature>
<organism evidence="4 5">
    <name type="scientific">Hucho hucho</name>
    <name type="common">huchen</name>
    <dbReference type="NCBI Taxonomy" id="62062"/>
    <lineage>
        <taxon>Eukaryota</taxon>
        <taxon>Metazoa</taxon>
        <taxon>Chordata</taxon>
        <taxon>Craniata</taxon>
        <taxon>Vertebrata</taxon>
        <taxon>Euteleostomi</taxon>
        <taxon>Actinopterygii</taxon>
        <taxon>Neopterygii</taxon>
        <taxon>Teleostei</taxon>
        <taxon>Protacanthopterygii</taxon>
        <taxon>Salmoniformes</taxon>
        <taxon>Salmonidae</taxon>
        <taxon>Salmoninae</taxon>
        <taxon>Hucho</taxon>
    </lineage>
</organism>
<dbReference type="GeneTree" id="ENSGT00940000155691"/>
<dbReference type="Gene3D" id="1.25.10.10">
    <property type="entry name" value="Leucine-rich Repeat Variant"/>
    <property type="match status" value="1"/>
</dbReference>
<dbReference type="GO" id="GO:0003779">
    <property type="term" value="F:actin binding"/>
    <property type="evidence" value="ECO:0007669"/>
    <property type="project" value="InterPro"/>
</dbReference>
<dbReference type="SMART" id="SM00498">
    <property type="entry name" value="FH2"/>
    <property type="match status" value="1"/>
</dbReference>
<dbReference type="Pfam" id="PF02181">
    <property type="entry name" value="FH2"/>
    <property type="match status" value="1"/>
</dbReference>
<feature type="domain" description="GBD/FH3" evidence="2">
    <location>
        <begin position="1"/>
        <end position="340"/>
    </location>
</feature>
<dbReference type="PROSITE" id="PS51444">
    <property type="entry name" value="FH2"/>
    <property type="match status" value="1"/>
</dbReference>
<dbReference type="SUPFAM" id="SSF101447">
    <property type="entry name" value="Formin homology 2 domain (FH2 domain)"/>
    <property type="match status" value="1"/>
</dbReference>
<keyword evidence="5" id="KW-1185">Reference proteome</keyword>
<evidence type="ECO:0000313" key="5">
    <source>
        <dbReference type="Proteomes" id="UP000314982"/>
    </source>
</evidence>
<protein>
    <submittedName>
        <fullName evidence="4">Inverted formin 2</fullName>
    </submittedName>
</protein>
<dbReference type="Pfam" id="PF06367">
    <property type="entry name" value="Drf_FH3"/>
    <property type="match status" value="1"/>
</dbReference>
<dbReference type="PANTHER" id="PTHR46345:SF5">
    <property type="entry name" value="INVERTED FORMIN-2"/>
    <property type="match status" value="1"/>
</dbReference>
<feature type="compositionally biased region" description="Pro residues" evidence="1">
    <location>
        <begin position="380"/>
        <end position="421"/>
    </location>
</feature>
<name>A0A4W5Q3W6_9TELE</name>
<reference evidence="4" key="3">
    <citation type="submission" date="2025-09" db="UniProtKB">
        <authorList>
            <consortium name="Ensembl"/>
        </authorList>
    </citation>
    <scope>IDENTIFICATION</scope>
</reference>
<accession>A0A4W5Q3W6</accession>
<dbReference type="PANTHER" id="PTHR46345">
    <property type="entry name" value="INVERTED FORMIN-2"/>
    <property type="match status" value="1"/>
</dbReference>
<dbReference type="Pfam" id="PF06371">
    <property type="entry name" value="Drf_GBD"/>
    <property type="match status" value="1"/>
</dbReference>
<feature type="region of interest" description="Disordered" evidence="1">
    <location>
        <begin position="798"/>
        <end position="839"/>
    </location>
</feature>
<dbReference type="InterPro" id="IPR011989">
    <property type="entry name" value="ARM-like"/>
</dbReference>
<feature type="compositionally biased region" description="Pro residues" evidence="1">
    <location>
        <begin position="347"/>
        <end position="358"/>
    </location>
</feature>
<dbReference type="PROSITE" id="PS51232">
    <property type="entry name" value="GBD_FH3"/>
    <property type="match status" value="1"/>
</dbReference>
<dbReference type="InterPro" id="IPR010472">
    <property type="entry name" value="FH3_dom"/>
</dbReference>
<dbReference type="GO" id="GO:0031267">
    <property type="term" value="F:small GTPase binding"/>
    <property type="evidence" value="ECO:0007669"/>
    <property type="project" value="InterPro"/>
</dbReference>
<feature type="region of interest" description="Disordered" evidence="1">
    <location>
        <begin position="855"/>
        <end position="897"/>
    </location>
</feature>
<dbReference type="InterPro" id="IPR015425">
    <property type="entry name" value="FH2_Formin"/>
</dbReference>
<dbReference type="SMART" id="SM01139">
    <property type="entry name" value="Drf_FH3"/>
    <property type="match status" value="1"/>
</dbReference>
<reference evidence="4" key="2">
    <citation type="submission" date="2025-08" db="UniProtKB">
        <authorList>
            <consortium name="Ensembl"/>
        </authorList>
    </citation>
    <scope>IDENTIFICATION</scope>
</reference>
<feature type="region of interest" description="Disordered" evidence="1">
    <location>
        <begin position="1"/>
        <end position="27"/>
    </location>
</feature>
<evidence type="ECO:0000259" key="2">
    <source>
        <dbReference type="PROSITE" id="PS51232"/>
    </source>
</evidence>
<dbReference type="Ensembl" id="ENSHHUT00000074299.1">
    <property type="protein sequence ID" value="ENSHHUP00000071911.1"/>
    <property type="gene ID" value="ENSHHUG00000042232.1"/>
</dbReference>
<reference evidence="5" key="1">
    <citation type="submission" date="2018-06" db="EMBL/GenBank/DDBJ databases">
        <title>Genome assembly of Danube salmon.</title>
        <authorList>
            <person name="Macqueen D.J."/>
            <person name="Gundappa M.K."/>
        </authorList>
    </citation>
    <scope>NUCLEOTIDE SEQUENCE [LARGE SCALE GENOMIC DNA]</scope>
</reference>
<dbReference type="STRING" id="62062.ENSHHUP00000071911"/>